<dbReference type="SMART" id="SM01375">
    <property type="entry name" value="Dynein_light"/>
    <property type="match status" value="1"/>
</dbReference>
<evidence type="ECO:0000313" key="6">
    <source>
        <dbReference type="Proteomes" id="UP000663877"/>
    </source>
</evidence>
<keyword evidence="1" id="KW-0963">Cytoplasm</keyword>
<keyword evidence="5" id="KW-1185">Reference proteome</keyword>
<dbReference type="InterPro" id="IPR001372">
    <property type="entry name" value="Dynein_light_chain_typ-1/2"/>
</dbReference>
<keyword evidence="1" id="KW-0243">Dynein</keyword>
<comment type="subcellular location">
    <subcellularLocation>
        <location evidence="1">Cytoplasm</location>
        <location evidence="1">Cytoskeleton</location>
    </subcellularLocation>
</comment>
<evidence type="ECO:0000256" key="2">
    <source>
        <dbReference type="SAM" id="SignalP"/>
    </source>
</evidence>
<evidence type="ECO:0000313" key="5">
    <source>
        <dbReference type="Proteomes" id="UP000663832"/>
    </source>
</evidence>
<proteinExistence type="inferred from homology"/>
<dbReference type="SUPFAM" id="SSF54648">
    <property type="entry name" value="DLC"/>
    <property type="match status" value="1"/>
</dbReference>
<accession>A0A813WF00</accession>
<sequence>MIQNYCFVLLFVCLTCTFINGETISQSNVIVRVSNMTESMKQDAVRITKQAFIKFNGYSEKSRSTLAKYIRFEFDKLHNPSWQCILGKDFALSITTENQKRIILDVGKVAVLIFKGKC</sequence>
<dbReference type="Gene3D" id="3.30.740.10">
    <property type="entry name" value="Protein Inhibitor Of Neuronal Nitric Oxide Synthase"/>
    <property type="match status" value="1"/>
</dbReference>
<keyword evidence="1" id="KW-0505">Motor protein</keyword>
<dbReference type="GO" id="GO:0007017">
    <property type="term" value="P:microtubule-based process"/>
    <property type="evidence" value="ECO:0007669"/>
    <property type="project" value="InterPro"/>
</dbReference>
<evidence type="ECO:0000256" key="1">
    <source>
        <dbReference type="RuleBase" id="RU365010"/>
    </source>
</evidence>
<dbReference type="PANTHER" id="PTHR11886:SF35">
    <property type="entry name" value="DYNEIN LIGHT CHAIN"/>
    <property type="match status" value="1"/>
</dbReference>
<dbReference type="Proteomes" id="UP000663877">
    <property type="component" value="Unassembled WGS sequence"/>
</dbReference>
<keyword evidence="1" id="KW-0493">Microtubule</keyword>
<feature type="chain" id="PRO_5035683479" description="Dynein light chain" evidence="2">
    <location>
        <begin position="22"/>
        <end position="118"/>
    </location>
</feature>
<organism evidence="3 6">
    <name type="scientific">Adineta steineri</name>
    <dbReference type="NCBI Taxonomy" id="433720"/>
    <lineage>
        <taxon>Eukaryota</taxon>
        <taxon>Metazoa</taxon>
        <taxon>Spiralia</taxon>
        <taxon>Gnathifera</taxon>
        <taxon>Rotifera</taxon>
        <taxon>Eurotatoria</taxon>
        <taxon>Bdelloidea</taxon>
        <taxon>Adinetida</taxon>
        <taxon>Adinetidae</taxon>
        <taxon>Adineta</taxon>
    </lineage>
</organism>
<dbReference type="GO" id="GO:0045505">
    <property type="term" value="F:dynein intermediate chain binding"/>
    <property type="evidence" value="ECO:0007669"/>
    <property type="project" value="TreeGrafter"/>
</dbReference>
<dbReference type="AlphaFoldDB" id="A0A813WF00"/>
<reference evidence="3" key="1">
    <citation type="submission" date="2021-02" db="EMBL/GenBank/DDBJ databases">
        <authorList>
            <person name="Nowell W R."/>
        </authorList>
    </citation>
    <scope>NUCLEOTIDE SEQUENCE</scope>
</reference>
<dbReference type="PANTHER" id="PTHR11886">
    <property type="entry name" value="DYNEIN LIGHT CHAIN"/>
    <property type="match status" value="1"/>
</dbReference>
<keyword evidence="2" id="KW-0732">Signal</keyword>
<dbReference type="EMBL" id="CAJNOM010000384">
    <property type="protein sequence ID" value="CAF1407940.1"/>
    <property type="molecule type" value="Genomic_DNA"/>
</dbReference>
<protein>
    <recommendedName>
        <fullName evidence="1">Dynein light chain</fullName>
    </recommendedName>
</protein>
<name>A0A813WF00_9BILA</name>
<dbReference type="InterPro" id="IPR037177">
    <property type="entry name" value="DLC_sf"/>
</dbReference>
<keyword evidence="1" id="KW-0206">Cytoskeleton</keyword>
<evidence type="ECO:0000313" key="4">
    <source>
        <dbReference type="EMBL" id="CAF1407940.1"/>
    </source>
</evidence>
<gene>
    <name evidence="3" type="ORF">BJG266_LOCUS7921</name>
    <name evidence="4" type="ORF">QVE165_LOCUS37267</name>
</gene>
<comment type="similarity">
    <text evidence="1">Belongs to the dynein light chain family.</text>
</comment>
<dbReference type="EMBL" id="CAJNOI010000024">
    <property type="protein sequence ID" value="CAF0852516.1"/>
    <property type="molecule type" value="Genomic_DNA"/>
</dbReference>
<evidence type="ECO:0000313" key="3">
    <source>
        <dbReference type="EMBL" id="CAF0852516.1"/>
    </source>
</evidence>
<dbReference type="GO" id="GO:0005874">
    <property type="term" value="C:microtubule"/>
    <property type="evidence" value="ECO:0007669"/>
    <property type="project" value="UniProtKB-KW"/>
</dbReference>
<dbReference type="GO" id="GO:0005868">
    <property type="term" value="C:cytoplasmic dynein complex"/>
    <property type="evidence" value="ECO:0007669"/>
    <property type="project" value="TreeGrafter"/>
</dbReference>
<dbReference type="OrthoDB" id="10033309at2759"/>
<dbReference type="Pfam" id="PF01221">
    <property type="entry name" value="Dynein_light"/>
    <property type="match status" value="1"/>
</dbReference>
<feature type="signal peptide" evidence="2">
    <location>
        <begin position="1"/>
        <end position="21"/>
    </location>
</feature>
<dbReference type="Proteomes" id="UP000663832">
    <property type="component" value="Unassembled WGS sequence"/>
</dbReference>
<comment type="caution">
    <text evidence="3">The sequence shown here is derived from an EMBL/GenBank/DDBJ whole genome shotgun (WGS) entry which is preliminary data.</text>
</comment>